<dbReference type="RefSeq" id="WP_141652577.1">
    <property type="nucleotide sequence ID" value="NZ_ATTO01000032.1"/>
</dbReference>
<dbReference type="HOGENOM" id="CLU_193817_0_0_5"/>
<proteinExistence type="predicted"/>
<dbReference type="KEGG" id="rhl:LPU83_pLPU83d_1016"/>
<dbReference type="PATRIC" id="fig|348824.6.peg.6700"/>
<evidence type="ECO:0000313" key="1">
    <source>
        <dbReference type="EMBL" id="CDM62386.1"/>
    </source>
</evidence>
<protein>
    <submittedName>
        <fullName evidence="1">Uncharacterized protein</fullName>
    </submittedName>
</protein>
<keyword evidence="2" id="KW-1185">Reference proteome</keyword>
<reference evidence="1" key="1">
    <citation type="submission" date="2013-11" db="EMBL/GenBank/DDBJ databases">
        <title>Draft genome sequence of the broad-host-range Rhizobium sp. LPU83 strain, a member of the low-genetic diversity Oregon-like Rhizobium sp. group.</title>
        <authorList>
            <person name="Wibberg D."/>
            <person name="Puehler A."/>
            <person name="Schlueter A."/>
        </authorList>
    </citation>
    <scope>NUCLEOTIDE SEQUENCE [LARGE SCALE GENOMIC DNA]</scope>
    <source>
        <strain evidence="1">LPU83</strain>
        <plasmid evidence="1">pLPU83d</plasmid>
    </source>
</reference>
<evidence type="ECO:0000313" key="2">
    <source>
        <dbReference type="Proteomes" id="UP000019443"/>
    </source>
</evidence>
<name>W6S891_9HYPH</name>
<gene>
    <name evidence="1" type="ORF">LPU83_pLPU83d_1016</name>
</gene>
<keyword evidence="1" id="KW-0614">Plasmid</keyword>
<geneLocation type="plasmid" evidence="1 2">
    <name>pLPU83d</name>
</geneLocation>
<dbReference type="EMBL" id="HG916855">
    <property type="protein sequence ID" value="CDM62386.1"/>
    <property type="molecule type" value="Genomic_DNA"/>
</dbReference>
<dbReference type="Proteomes" id="UP000019443">
    <property type="component" value="Plasmid pLPU83d"/>
</dbReference>
<accession>W6S891</accession>
<organism evidence="1 2">
    <name type="scientific">Rhizobium favelukesii</name>
    <dbReference type="NCBI Taxonomy" id="348824"/>
    <lineage>
        <taxon>Bacteria</taxon>
        <taxon>Pseudomonadati</taxon>
        <taxon>Pseudomonadota</taxon>
        <taxon>Alphaproteobacteria</taxon>
        <taxon>Hyphomicrobiales</taxon>
        <taxon>Rhizobiaceae</taxon>
        <taxon>Rhizobium/Agrobacterium group</taxon>
        <taxon>Rhizobium</taxon>
    </lineage>
</organism>
<sequence length="83" mass="9274">MKVTWDDIERATIEGVFIVHGRSIGVSGTAIDVWKRHPEAVFNTSVPTDRDTDTIDLVLSDFELPGEEQDKVAQPYLRSASDE</sequence>
<dbReference type="AlphaFoldDB" id="W6S891"/>